<gene>
    <name evidence="1" type="ORF">XBP1_1830025</name>
</gene>
<evidence type="ECO:0000313" key="1">
    <source>
        <dbReference type="EMBL" id="CDG96043.1"/>
    </source>
</evidence>
<reference evidence="1" key="1">
    <citation type="submission" date="2013-07" db="EMBL/GenBank/DDBJ databases">
        <title>Sub-species coevolution in mutualistic symbiosis.</title>
        <authorList>
            <person name="Murfin K."/>
            <person name="Klassen J."/>
            <person name="Lee M."/>
            <person name="Forst S."/>
            <person name="Stock P."/>
            <person name="Goodrich-Blair H."/>
        </authorList>
    </citation>
    <scope>NUCLEOTIDE SEQUENCE [LARGE SCALE GENOMIC DNA]</scope>
    <source>
        <strain evidence="1">Puntauvense</strain>
    </source>
</reference>
<dbReference type="EMBL" id="CBSW010000094">
    <property type="protein sequence ID" value="CDG96043.1"/>
    <property type="molecule type" value="Genomic_DNA"/>
</dbReference>
<dbReference type="Pfam" id="PF20288">
    <property type="entry name" value="MC2"/>
    <property type="match status" value="1"/>
</dbReference>
<accession>A0A077NCI3</accession>
<dbReference type="InterPro" id="IPR046904">
    <property type="entry name" value="ABC-3C_MC2"/>
</dbReference>
<comment type="caution">
    <text evidence="1">The sequence shown here is derived from an EMBL/GenBank/DDBJ whole genome shotgun (WGS) entry which is preliminary data.</text>
</comment>
<protein>
    <submittedName>
        <fullName evidence="1">Uncharacterized protein</fullName>
    </submittedName>
</protein>
<dbReference type="HOGENOM" id="CLU_134406_0_1_6"/>
<dbReference type="RefSeq" id="WP_038215873.1">
    <property type="nucleotide sequence ID" value="NZ_CAWLWN010000166.1"/>
</dbReference>
<sequence length="152" mass="18245">MVKIYNSDIEMACRISKILVDIYPSKISLEKLVCFDFMIVNIEDFFYDETSLHPAIPRRDAQLAIKRDVMLDAIFLLKKYDLIIEWYMKKGFLYSASEKTFSFTNSYQNSYVRRMEHNINIVKNHHLYTPERQLQELIKSKFGKLDMEFNYE</sequence>
<proteinExistence type="predicted"/>
<organism evidence="1">
    <name type="scientific">Xenorhabdus bovienii str. puntauvense</name>
    <dbReference type="NCBI Taxonomy" id="1398201"/>
    <lineage>
        <taxon>Bacteria</taxon>
        <taxon>Pseudomonadati</taxon>
        <taxon>Pseudomonadota</taxon>
        <taxon>Gammaproteobacteria</taxon>
        <taxon>Enterobacterales</taxon>
        <taxon>Morganellaceae</taxon>
        <taxon>Xenorhabdus</taxon>
    </lineage>
</organism>
<dbReference type="Proteomes" id="UP000028511">
    <property type="component" value="Unassembled WGS sequence"/>
</dbReference>
<name>A0A077NCI3_XENBV</name>
<dbReference type="AlphaFoldDB" id="A0A077NCI3"/>